<evidence type="ECO:0000256" key="2">
    <source>
        <dbReference type="ARBA" id="ARBA00022490"/>
    </source>
</evidence>
<keyword evidence="5" id="KW-0648">Protein biosynthesis</keyword>
<keyword evidence="2" id="KW-0963">Cytoplasm</keyword>
<reference evidence="9" key="1">
    <citation type="submission" date="2025-08" db="UniProtKB">
        <authorList>
            <consortium name="RefSeq"/>
        </authorList>
    </citation>
    <scope>IDENTIFICATION</scope>
    <source>
        <tissue evidence="9">Brain</tissue>
    </source>
</reference>
<dbReference type="GO" id="GO:0016787">
    <property type="term" value="F:hydrolase activity"/>
    <property type="evidence" value="ECO:0007669"/>
    <property type="project" value="UniProtKB-KW"/>
</dbReference>
<gene>
    <name evidence="9" type="primary">hbs1l</name>
</gene>
<sequence>MSRHRNVRGYNYDEDFEDDDMYGQSVDDDYCCISPATANQFIYSRQERQAPKEEPLEEEEYEDEDVPMSPTISHNLDPLDQAKLYSCLDHMRAVLGDAVPDSVLSQAAIRYGFDPQRALDAVLSEDTKTAPVKRSANEETAPVARVSLEQAPLPQRIKPEAVAEKGACLFASHTDITSEAQKPRSDGCKHIKPHVPANASNLHDILSQHKPEVVVSSSENQNVVHQNVSSGVSSLAQLMSEHEQKGTVAVDTGVCLGVPSLSALTMSPNSPPSIMSNPNSLSLGTLASLNMSSASNSTAPSLLSNSLSSLSLGNPKLITASSALAAPPGFGSLSSVLKSNPLSVGIGPGSKATMADPKGSPSLADLIQEHSNHSPTISNSFPAPHGSMVSVKCPGTAAPIQTPSLSELASQHQNRSTHNQSQSQNGARLTSTVTFSKPTNITPTCLGGSVSLSQLALQHQNKSSLASPQPISTESPANALKQPPGLSELLSLSHLASERKDETSTTIYGSQYSLASLLSPAKPERAGVLAESTSEGGTKRKLNRKPYHQHSRPPKPGPIIDLSALMAQSHGAGPRHFDNNLPSPSSPAPLALGLDSSVFAAPSVFAITLSTQSREQKRMRNVLKGKIRGQRAGSGYQAFLCKSQDKSKEQLTPLSPIVPFRFDTPSPDDIVRANQRKAFTR</sequence>
<feature type="region of interest" description="Disordered" evidence="6">
    <location>
        <begin position="406"/>
        <end position="429"/>
    </location>
</feature>
<dbReference type="InterPro" id="IPR037189">
    <property type="entry name" value="HBS1-like_N_sf"/>
</dbReference>
<feature type="region of interest" description="Disordered" evidence="6">
    <location>
        <begin position="657"/>
        <end position="681"/>
    </location>
</feature>
<evidence type="ECO:0000313" key="9">
    <source>
        <dbReference type="RefSeq" id="XP_018551585.1"/>
    </source>
</evidence>
<protein>
    <submittedName>
        <fullName evidence="9">HBS1-like protein isoform X2</fullName>
    </submittedName>
</protein>
<feature type="compositionally biased region" description="Basic residues" evidence="6">
    <location>
        <begin position="539"/>
        <end position="553"/>
    </location>
</feature>
<dbReference type="GO" id="GO:0006412">
    <property type="term" value="P:translation"/>
    <property type="evidence" value="ECO:0007669"/>
    <property type="project" value="UniProtKB-KW"/>
</dbReference>
<dbReference type="SUPFAM" id="SSF109732">
    <property type="entry name" value="HBS1-like domain"/>
    <property type="match status" value="1"/>
</dbReference>
<feature type="region of interest" description="Disordered" evidence="6">
    <location>
        <begin position="525"/>
        <end position="560"/>
    </location>
</feature>
<evidence type="ECO:0000259" key="7">
    <source>
        <dbReference type="Pfam" id="PF08938"/>
    </source>
</evidence>
<dbReference type="FunFam" id="1.10.8.10:FF:000039">
    <property type="entry name" value="HBS1-like translational GTPase"/>
    <property type="match status" value="1"/>
</dbReference>
<dbReference type="AlphaFoldDB" id="A0AAJ7QB54"/>
<name>A0AAJ7QB54_LATCA</name>
<evidence type="ECO:0000256" key="5">
    <source>
        <dbReference type="ARBA" id="ARBA00022917"/>
    </source>
</evidence>
<feature type="compositionally biased region" description="Basic and acidic residues" evidence="6">
    <location>
        <begin position="45"/>
        <end position="54"/>
    </location>
</feature>
<dbReference type="Proteomes" id="UP000694890">
    <property type="component" value="Linkage group LG7_1"/>
</dbReference>
<keyword evidence="4" id="KW-0378">Hydrolase</keyword>
<keyword evidence="3" id="KW-0597">Phosphoprotein</keyword>
<evidence type="ECO:0000256" key="3">
    <source>
        <dbReference type="ARBA" id="ARBA00022553"/>
    </source>
</evidence>
<evidence type="ECO:0000256" key="6">
    <source>
        <dbReference type="SAM" id="MobiDB-lite"/>
    </source>
</evidence>
<dbReference type="Pfam" id="PF08938">
    <property type="entry name" value="HBS1_N"/>
    <property type="match status" value="1"/>
</dbReference>
<evidence type="ECO:0000256" key="1">
    <source>
        <dbReference type="ARBA" id="ARBA00004496"/>
    </source>
</evidence>
<evidence type="ECO:0000256" key="4">
    <source>
        <dbReference type="ARBA" id="ARBA00022801"/>
    </source>
</evidence>
<organism evidence="8 9">
    <name type="scientific">Lates calcarifer</name>
    <name type="common">Barramundi</name>
    <name type="synonym">Holocentrus calcarifer</name>
    <dbReference type="NCBI Taxonomy" id="8187"/>
    <lineage>
        <taxon>Eukaryota</taxon>
        <taxon>Metazoa</taxon>
        <taxon>Chordata</taxon>
        <taxon>Craniata</taxon>
        <taxon>Vertebrata</taxon>
        <taxon>Euteleostomi</taxon>
        <taxon>Actinopterygii</taxon>
        <taxon>Neopterygii</taxon>
        <taxon>Teleostei</taxon>
        <taxon>Neoteleostei</taxon>
        <taxon>Acanthomorphata</taxon>
        <taxon>Carangaria</taxon>
        <taxon>Carangaria incertae sedis</taxon>
        <taxon>Centropomidae</taxon>
        <taxon>Lates</taxon>
    </lineage>
</organism>
<proteinExistence type="predicted"/>
<feature type="domain" description="HBS1-like protein N-terminal" evidence="7">
    <location>
        <begin position="57"/>
        <end position="131"/>
    </location>
</feature>
<dbReference type="GeneID" id="108896821"/>
<feature type="region of interest" description="Disordered" evidence="6">
    <location>
        <begin position="461"/>
        <end position="484"/>
    </location>
</feature>
<dbReference type="Gene3D" id="1.10.8.10">
    <property type="entry name" value="DNA helicase RuvA subunit, C-terminal domain"/>
    <property type="match status" value="1"/>
</dbReference>
<dbReference type="RefSeq" id="XP_018551585.1">
    <property type="nucleotide sequence ID" value="XM_018696069.2"/>
</dbReference>
<comment type="subcellular location">
    <subcellularLocation>
        <location evidence="1">Cytoplasm</location>
    </subcellularLocation>
</comment>
<dbReference type="GO" id="GO:0005737">
    <property type="term" value="C:cytoplasm"/>
    <property type="evidence" value="ECO:0007669"/>
    <property type="project" value="UniProtKB-SubCell"/>
</dbReference>
<dbReference type="InterPro" id="IPR015033">
    <property type="entry name" value="HBS1-like_N"/>
</dbReference>
<feature type="region of interest" description="Disordered" evidence="6">
    <location>
        <begin position="44"/>
        <end position="75"/>
    </location>
</feature>
<dbReference type="CTD" id="10767"/>
<accession>A0AAJ7QB54</accession>
<feature type="compositionally biased region" description="Acidic residues" evidence="6">
    <location>
        <begin position="55"/>
        <end position="66"/>
    </location>
</feature>
<evidence type="ECO:0000313" key="8">
    <source>
        <dbReference type="Proteomes" id="UP000694890"/>
    </source>
</evidence>
<feature type="compositionally biased region" description="Polar residues" evidence="6">
    <location>
        <begin position="461"/>
        <end position="476"/>
    </location>
</feature>